<name>A0A1G7M6A9_9RHOB</name>
<dbReference type="EMBL" id="FNBL01000005">
    <property type="protein sequence ID" value="SDF57303.1"/>
    <property type="molecule type" value="Genomic_DNA"/>
</dbReference>
<dbReference type="Pfam" id="PF01243">
    <property type="entry name" value="PNPOx_N"/>
    <property type="match status" value="1"/>
</dbReference>
<accession>A0A1G7M6A9</accession>
<organism evidence="2 3">
    <name type="scientific">Celeribacter baekdonensis</name>
    <dbReference type="NCBI Taxonomy" id="875171"/>
    <lineage>
        <taxon>Bacteria</taxon>
        <taxon>Pseudomonadati</taxon>
        <taxon>Pseudomonadota</taxon>
        <taxon>Alphaproteobacteria</taxon>
        <taxon>Rhodobacterales</taxon>
        <taxon>Roseobacteraceae</taxon>
        <taxon>Celeribacter</taxon>
    </lineage>
</organism>
<dbReference type="Gene3D" id="2.30.110.10">
    <property type="entry name" value="Electron Transport, Fmn-binding Protein, Chain A"/>
    <property type="match status" value="1"/>
</dbReference>
<dbReference type="RefSeq" id="WP_074644735.1">
    <property type="nucleotide sequence ID" value="NZ_FNBL01000005.1"/>
</dbReference>
<dbReference type="InterPro" id="IPR012349">
    <property type="entry name" value="Split_barrel_FMN-bd"/>
</dbReference>
<gene>
    <name evidence="2" type="ORF">SAMN04488117_105112</name>
</gene>
<dbReference type="PANTHER" id="PTHR42815">
    <property type="entry name" value="FAD-BINDING, PUTATIVE (AFU_ORTHOLOGUE AFUA_6G07600)-RELATED"/>
    <property type="match status" value="1"/>
</dbReference>
<dbReference type="InterPro" id="IPR011576">
    <property type="entry name" value="Pyridox_Oxase_N"/>
</dbReference>
<evidence type="ECO:0000313" key="2">
    <source>
        <dbReference type="EMBL" id="SDF57303.1"/>
    </source>
</evidence>
<dbReference type="Proteomes" id="UP000182284">
    <property type="component" value="Unassembled WGS sequence"/>
</dbReference>
<proteinExistence type="predicted"/>
<protein>
    <recommendedName>
        <fullName evidence="1">Pyridoxamine 5'-phosphate oxidase N-terminal domain-containing protein</fullName>
    </recommendedName>
</protein>
<dbReference type="NCBIfam" id="TIGR04025">
    <property type="entry name" value="PPOX_FMN_DR2398"/>
    <property type="match status" value="1"/>
</dbReference>
<reference evidence="2 3" key="1">
    <citation type="submission" date="2016-10" db="EMBL/GenBank/DDBJ databases">
        <authorList>
            <person name="de Groot N.N."/>
        </authorList>
    </citation>
    <scope>NUCLEOTIDE SEQUENCE [LARGE SCALE GENOMIC DNA]</scope>
    <source>
        <strain evidence="2 3">DSM 27375</strain>
    </source>
</reference>
<evidence type="ECO:0000313" key="3">
    <source>
        <dbReference type="Proteomes" id="UP000182284"/>
    </source>
</evidence>
<evidence type="ECO:0000259" key="1">
    <source>
        <dbReference type="Pfam" id="PF01243"/>
    </source>
</evidence>
<sequence>MTPIKTIEDLEALYGAPGPAATQKVARRVTPEFRIWLARSRFCILSTVGPEGTDASPRGDDGAVVRELDAGTLALPDWRGNNRIDSLRNIVRDPRVSLMFFVPGSNNVVRINGRAFVTGDDDLCRSFEKGGRHPRTVIVIEIAEIYTQCARALMRSGLWAAGDESAGLPSVGDILAALTEGRVGGKAYDEEWPERAANSMW</sequence>
<dbReference type="SUPFAM" id="SSF50475">
    <property type="entry name" value="FMN-binding split barrel"/>
    <property type="match status" value="1"/>
</dbReference>
<feature type="domain" description="Pyridoxamine 5'-phosphate oxidase N-terminal" evidence="1">
    <location>
        <begin position="30"/>
        <end position="149"/>
    </location>
</feature>
<dbReference type="InterPro" id="IPR024029">
    <property type="entry name" value="Pyridox_Oxase_FMN-dep"/>
</dbReference>
<dbReference type="PANTHER" id="PTHR42815:SF2">
    <property type="entry name" value="FAD-BINDING, PUTATIVE (AFU_ORTHOLOGUE AFUA_6G07600)-RELATED"/>
    <property type="match status" value="1"/>
</dbReference>
<dbReference type="AlphaFoldDB" id="A0A1G7M6A9"/>
<dbReference type="OrthoDB" id="9790331at2"/>